<keyword evidence="8" id="KW-1185">Reference proteome</keyword>
<keyword evidence="4 7" id="KW-0456">Lyase</keyword>
<name>A0ABW1RLY9_9LACO</name>
<dbReference type="EMBL" id="JBHSSF010000016">
    <property type="protein sequence ID" value="MFC6176450.1"/>
    <property type="molecule type" value="Genomic_DNA"/>
</dbReference>
<organism evidence="7 8">
    <name type="scientific">Companilactobacillus huachuanensis</name>
    <dbReference type="NCBI Taxonomy" id="2559914"/>
    <lineage>
        <taxon>Bacteria</taxon>
        <taxon>Bacillati</taxon>
        <taxon>Bacillota</taxon>
        <taxon>Bacilli</taxon>
        <taxon>Lactobacillales</taxon>
        <taxon>Lactobacillaceae</taxon>
        <taxon>Companilactobacillus</taxon>
    </lineage>
</organism>
<dbReference type="GO" id="GO:0047804">
    <property type="term" value="F:cysteine-S-conjugate beta-lyase activity"/>
    <property type="evidence" value="ECO:0007669"/>
    <property type="project" value="UniProtKB-EC"/>
</dbReference>
<dbReference type="Gene3D" id="3.90.1150.10">
    <property type="entry name" value="Aspartate Aminotransferase, domain 1"/>
    <property type="match status" value="1"/>
</dbReference>
<dbReference type="InterPro" id="IPR015424">
    <property type="entry name" value="PyrdxlP-dep_Trfase"/>
</dbReference>
<gene>
    <name evidence="7" type="ORF">ACFQAV_06335</name>
</gene>
<comment type="similarity">
    <text evidence="5">Belongs to the class-II pyridoxal-phosphate-dependent aminotransferase family. MalY/PatB cystathionine beta-lyase subfamily.</text>
</comment>
<keyword evidence="3" id="KW-0663">Pyridoxal phosphate</keyword>
<evidence type="ECO:0000313" key="7">
    <source>
        <dbReference type="EMBL" id="MFC6176450.1"/>
    </source>
</evidence>
<dbReference type="PANTHER" id="PTHR43525:SF1">
    <property type="entry name" value="PROTEIN MALY"/>
    <property type="match status" value="1"/>
</dbReference>
<dbReference type="InterPro" id="IPR004839">
    <property type="entry name" value="Aminotransferase_I/II_large"/>
</dbReference>
<evidence type="ECO:0000259" key="6">
    <source>
        <dbReference type="Pfam" id="PF00155"/>
    </source>
</evidence>
<dbReference type="EC" id="4.4.1.13" evidence="2"/>
<dbReference type="Proteomes" id="UP001596288">
    <property type="component" value="Unassembled WGS sequence"/>
</dbReference>
<dbReference type="SUPFAM" id="SSF53383">
    <property type="entry name" value="PLP-dependent transferases"/>
    <property type="match status" value="1"/>
</dbReference>
<evidence type="ECO:0000313" key="8">
    <source>
        <dbReference type="Proteomes" id="UP001596288"/>
    </source>
</evidence>
<comment type="cofactor">
    <cofactor evidence="1">
        <name>pyridoxal 5'-phosphate</name>
        <dbReference type="ChEBI" id="CHEBI:597326"/>
    </cofactor>
</comment>
<dbReference type="Pfam" id="PF00155">
    <property type="entry name" value="Aminotran_1_2"/>
    <property type="match status" value="1"/>
</dbReference>
<dbReference type="PANTHER" id="PTHR43525">
    <property type="entry name" value="PROTEIN MALY"/>
    <property type="match status" value="1"/>
</dbReference>
<comment type="caution">
    <text evidence="7">The sequence shown here is derived from an EMBL/GenBank/DDBJ whole genome shotgun (WGS) entry which is preliminary data.</text>
</comment>
<dbReference type="CDD" id="cd00609">
    <property type="entry name" value="AAT_like"/>
    <property type="match status" value="1"/>
</dbReference>
<evidence type="ECO:0000256" key="4">
    <source>
        <dbReference type="ARBA" id="ARBA00023239"/>
    </source>
</evidence>
<evidence type="ECO:0000256" key="3">
    <source>
        <dbReference type="ARBA" id="ARBA00022898"/>
    </source>
</evidence>
<feature type="domain" description="Aminotransferase class I/classII large" evidence="6">
    <location>
        <begin position="46"/>
        <end position="385"/>
    </location>
</feature>
<protein>
    <recommendedName>
        <fullName evidence="2">cysteine-S-conjugate beta-lyase</fullName>
        <ecNumber evidence="2">4.4.1.13</ecNumber>
    </recommendedName>
</protein>
<evidence type="ECO:0000256" key="2">
    <source>
        <dbReference type="ARBA" id="ARBA00012224"/>
    </source>
</evidence>
<dbReference type="InterPro" id="IPR051798">
    <property type="entry name" value="Class-II_PLP-Dep_Aminotrans"/>
</dbReference>
<sequence>MKYDFDDIADRSIDNARKWDKKIVNKKFPGIADDFIPLWIADMDFKAAPEIRNALTKMSENGAYGYTYPTEKWFQSVIDWQDKKHNNHVEKDWITLGYGTVPNMHYLVQALTEPEDYIIMNTPVYGPFAYAAEHNNRKVITVPLILKGDRYYLDFNKLEDEMKAKHPKILMFCSPHNPSGRIWSQDELIKVAQLCLDNDVVLVSDEVHSEHIMEGEFISALRLPEKYMGNLVMFTSPNKAFNLGGLKLSYSIIPSEKLRNALRKQYLKNSVTSPNVPGQIAMTTAYNDCGEWLLQCESYIKENLNIFEKSINKDFPEWKLLKMESSYLPWIDVSESGFDMHTIANNMAINAGVVVGIGDDYVADADDFLRFNLGTSAKLIQESMDRMAVEWRRMKSNK</sequence>
<dbReference type="InterPro" id="IPR015422">
    <property type="entry name" value="PyrdxlP-dep_Trfase_small"/>
</dbReference>
<accession>A0ABW1RLY9</accession>
<dbReference type="Gene3D" id="3.40.640.10">
    <property type="entry name" value="Type I PLP-dependent aspartate aminotransferase-like (Major domain)"/>
    <property type="match status" value="1"/>
</dbReference>
<proteinExistence type="inferred from homology"/>
<dbReference type="InterPro" id="IPR015421">
    <property type="entry name" value="PyrdxlP-dep_Trfase_major"/>
</dbReference>
<evidence type="ECO:0000256" key="5">
    <source>
        <dbReference type="ARBA" id="ARBA00037974"/>
    </source>
</evidence>
<evidence type="ECO:0000256" key="1">
    <source>
        <dbReference type="ARBA" id="ARBA00001933"/>
    </source>
</evidence>
<dbReference type="RefSeq" id="WP_223876485.1">
    <property type="nucleotide sequence ID" value="NZ_BJDF01000008.1"/>
</dbReference>
<reference evidence="8" key="1">
    <citation type="journal article" date="2019" name="Int. J. Syst. Evol. Microbiol.">
        <title>The Global Catalogue of Microorganisms (GCM) 10K type strain sequencing project: providing services to taxonomists for standard genome sequencing and annotation.</title>
        <authorList>
            <consortium name="The Broad Institute Genomics Platform"/>
            <consortium name="The Broad Institute Genome Sequencing Center for Infectious Disease"/>
            <person name="Wu L."/>
            <person name="Ma J."/>
        </authorList>
    </citation>
    <scope>NUCLEOTIDE SEQUENCE [LARGE SCALE GENOMIC DNA]</scope>
    <source>
        <strain evidence="8">CCM 8927</strain>
    </source>
</reference>